<evidence type="ECO:0000313" key="10">
    <source>
        <dbReference type="EMBL" id="KAF1749257.1"/>
    </source>
</evidence>
<dbReference type="PROSITE" id="PS00107">
    <property type="entry name" value="PROTEIN_KINASE_ATP"/>
    <property type="match status" value="1"/>
</dbReference>
<dbReference type="GO" id="GO:0004693">
    <property type="term" value="F:cyclin-dependent protein serine/threonine kinase activity"/>
    <property type="evidence" value="ECO:0007669"/>
    <property type="project" value="TreeGrafter"/>
</dbReference>
<dbReference type="SUPFAM" id="SSF56112">
    <property type="entry name" value="Protein kinase-like (PK-like)"/>
    <property type="match status" value="1"/>
</dbReference>
<gene>
    <name evidence="10" type="ORF">GCK72_025724</name>
</gene>
<dbReference type="GO" id="GO:0090727">
    <property type="term" value="P:positive regulation of brood size"/>
    <property type="evidence" value="ECO:0007669"/>
    <property type="project" value="EnsemblMetazoa"/>
</dbReference>
<dbReference type="KEGG" id="crq:GCK72_025724"/>
<dbReference type="GO" id="GO:0030332">
    <property type="term" value="F:cyclin binding"/>
    <property type="evidence" value="ECO:0007669"/>
    <property type="project" value="TreeGrafter"/>
</dbReference>
<dbReference type="InterPro" id="IPR000719">
    <property type="entry name" value="Prot_kinase_dom"/>
</dbReference>
<dbReference type="GO" id="GO:0007165">
    <property type="term" value="P:signal transduction"/>
    <property type="evidence" value="ECO:0007669"/>
    <property type="project" value="TreeGrafter"/>
</dbReference>
<accession>A0A6A5G2W1</accession>
<dbReference type="SMART" id="SM00220">
    <property type="entry name" value="S_TKc"/>
    <property type="match status" value="1"/>
</dbReference>
<dbReference type="GO" id="GO:0002119">
    <property type="term" value="P:nematode larval development"/>
    <property type="evidence" value="ECO:0007669"/>
    <property type="project" value="EnsemblMetazoa"/>
</dbReference>
<evidence type="ECO:0000256" key="7">
    <source>
        <dbReference type="PROSITE-ProRule" id="PRU10141"/>
    </source>
</evidence>
<keyword evidence="6 7" id="KW-0067">ATP-binding</keyword>
<name>A0A6A5G2W1_CAERE</name>
<dbReference type="CTD" id="9817414"/>
<dbReference type="Gene3D" id="3.30.200.20">
    <property type="entry name" value="Phosphorylase Kinase, domain 1"/>
    <property type="match status" value="1"/>
</dbReference>
<dbReference type="GO" id="GO:0005524">
    <property type="term" value="F:ATP binding"/>
    <property type="evidence" value="ECO:0007669"/>
    <property type="project" value="UniProtKB-UniRule"/>
</dbReference>
<keyword evidence="5" id="KW-0418">Kinase</keyword>
<feature type="binding site" evidence="7">
    <location>
        <position position="67"/>
    </location>
    <ligand>
        <name>ATP</name>
        <dbReference type="ChEBI" id="CHEBI:30616"/>
    </ligand>
</feature>
<dbReference type="GO" id="GO:1900087">
    <property type="term" value="P:positive regulation of G1/S transition of mitotic cell cycle"/>
    <property type="evidence" value="ECO:0007669"/>
    <property type="project" value="EnsemblMetazoa"/>
</dbReference>
<dbReference type="GO" id="GO:0032877">
    <property type="term" value="P:positive regulation of DNA endoreduplication"/>
    <property type="evidence" value="ECO:0007669"/>
    <property type="project" value="EnsemblMetazoa"/>
</dbReference>
<dbReference type="PANTHER" id="PTHR24056">
    <property type="entry name" value="CELL DIVISION PROTEIN KINASE"/>
    <property type="match status" value="1"/>
</dbReference>
<evidence type="ECO:0000256" key="3">
    <source>
        <dbReference type="ARBA" id="ARBA00022679"/>
    </source>
</evidence>
<evidence type="ECO:0000256" key="8">
    <source>
        <dbReference type="RuleBase" id="RU000304"/>
    </source>
</evidence>
<dbReference type="AlphaFoldDB" id="A0A6A5G2W1"/>
<dbReference type="GO" id="GO:0000082">
    <property type="term" value="P:G1/S transition of mitotic cell cycle"/>
    <property type="evidence" value="ECO:0007669"/>
    <property type="project" value="EnsemblMetazoa"/>
</dbReference>
<protein>
    <recommendedName>
        <fullName evidence="9">Protein kinase domain-containing protein</fullName>
    </recommendedName>
</protein>
<dbReference type="InterPro" id="IPR011009">
    <property type="entry name" value="Kinase-like_dom_sf"/>
</dbReference>
<dbReference type="PROSITE" id="PS50011">
    <property type="entry name" value="PROTEIN_KINASE_DOM"/>
    <property type="match status" value="1"/>
</dbReference>
<proteinExistence type="inferred from homology"/>
<dbReference type="EMBL" id="WUAV01000006">
    <property type="protein sequence ID" value="KAF1749257.1"/>
    <property type="molecule type" value="Genomic_DNA"/>
</dbReference>
<dbReference type="FunFam" id="1.10.510.10:FF:001548">
    <property type="entry name" value="Cyclin-dependent kinase 4 homolog"/>
    <property type="match status" value="1"/>
</dbReference>
<dbReference type="GO" id="GO:0005737">
    <property type="term" value="C:cytoplasm"/>
    <property type="evidence" value="ECO:0007669"/>
    <property type="project" value="TreeGrafter"/>
</dbReference>
<evidence type="ECO:0000256" key="4">
    <source>
        <dbReference type="ARBA" id="ARBA00022741"/>
    </source>
</evidence>
<keyword evidence="3" id="KW-0808">Transferase</keyword>
<evidence type="ECO:0000256" key="6">
    <source>
        <dbReference type="ARBA" id="ARBA00022840"/>
    </source>
</evidence>
<dbReference type="InterPro" id="IPR050108">
    <property type="entry name" value="CDK"/>
</dbReference>
<dbReference type="RefSeq" id="XP_003105597.2">
    <property type="nucleotide sequence ID" value="XM_003105549.2"/>
</dbReference>
<keyword evidence="4 7" id="KW-0547">Nucleotide-binding</keyword>
<dbReference type="PROSITE" id="PS00108">
    <property type="entry name" value="PROTEIN_KINASE_ST"/>
    <property type="match status" value="1"/>
</dbReference>
<dbReference type="PANTHER" id="PTHR24056:SF472">
    <property type="entry name" value="CYCLIN-DEPENDENT KINASE 4, ISOFORM A"/>
    <property type="match status" value="1"/>
</dbReference>
<dbReference type="GO" id="GO:0010468">
    <property type="term" value="P:regulation of gene expression"/>
    <property type="evidence" value="ECO:0007669"/>
    <property type="project" value="TreeGrafter"/>
</dbReference>
<dbReference type="GO" id="GO:0097128">
    <property type="term" value="C:cyclin D1-CDK4 complex"/>
    <property type="evidence" value="ECO:0007669"/>
    <property type="project" value="EnsemblMetazoa"/>
</dbReference>
<evidence type="ECO:0000256" key="5">
    <source>
        <dbReference type="ARBA" id="ARBA00022777"/>
    </source>
</evidence>
<comment type="similarity">
    <text evidence="1">Belongs to the protein kinase superfamily. CMGC Ser/Thr protein kinase family. CDC2/CDKX subfamily.</text>
</comment>
<evidence type="ECO:0000256" key="2">
    <source>
        <dbReference type="ARBA" id="ARBA00022527"/>
    </source>
</evidence>
<sequence>MSENLYGEEHRVEMLRLQKMMNNMNCGSRAVPLTMKDFQIQQALGKGSYGHVYRVRSIRDGKDYALKQIYMSSDKEGIPQSVLREITVMKHLARKAHPNVVGLKSVFHQVDNIKNVIKINMIMERCDWDLFTFLRNIPRGIPEKQARYVSVQIVKGLDFLHSHNIIHRDLKPQNILVNRDQTVKLADFGLSKEYSNTTAFTTTVVTLWYRPPEVLLQSYYNSSVDMWSVGCIISEIYSREPLFAGRDEAQQLAEIFKKMGTPVGKEWPSESVISKDSFPTYPSKPLKQHNPYMSLDAYDFVQQCLRYDLGKRLSSRAALKHPFLNVKTLITKPRVLRTLNFNK</sequence>
<evidence type="ECO:0000313" key="11">
    <source>
        <dbReference type="Proteomes" id="UP000483820"/>
    </source>
</evidence>
<dbReference type="InterPro" id="IPR017441">
    <property type="entry name" value="Protein_kinase_ATP_BS"/>
</dbReference>
<organism evidence="10 11">
    <name type="scientific">Caenorhabditis remanei</name>
    <name type="common">Caenorhabditis vulgaris</name>
    <dbReference type="NCBI Taxonomy" id="31234"/>
    <lineage>
        <taxon>Eukaryota</taxon>
        <taxon>Metazoa</taxon>
        <taxon>Ecdysozoa</taxon>
        <taxon>Nematoda</taxon>
        <taxon>Chromadorea</taxon>
        <taxon>Rhabditida</taxon>
        <taxon>Rhabditina</taxon>
        <taxon>Rhabditomorpha</taxon>
        <taxon>Rhabditoidea</taxon>
        <taxon>Rhabditidae</taxon>
        <taxon>Peloderinae</taxon>
        <taxon>Caenorhabditis</taxon>
    </lineage>
</organism>
<dbReference type="InterPro" id="IPR008271">
    <property type="entry name" value="Ser/Thr_kinase_AS"/>
</dbReference>
<evidence type="ECO:0000259" key="9">
    <source>
        <dbReference type="PROSITE" id="PS50011"/>
    </source>
</evidence>
<dbReference type="Gene3D" id="1.10.510.10">
    <property type="entry name" value="Transferase(Phosphotransferase) domain 1"/>
    <property type="match status" value="1"/>
</dbReference>
<dbReference type="GO" id="GO:0010389">
    <property type="term" value="P:regulation of G2/M transition of mitotic cell cycle"/>
    <property type="evidence" value="ECO:0007669"/>
    <property type="project" value="TreeGrafter"/>
</dbReference>
<feature type="domain" description="Protein kinase" evidence="9">
    <location>
        <begin position="38"/>
        <end position="324"/>
    </location>
</feature>
<dbReference type="GO" id="GO:0005634">
    <property type="term" value="C:nucleus"/>
    <property type="evidence" value="ECO:0007669"/>
    <property type="project" value="TreeGrafter"/>
</dbReference>
<dbReference type="GO" id="GO:0008584">
    <property type="term" value="P:male gonad development"/>
    <property type="evidence" value="ECO:0007669"/>
    <property type="project" value="EnsemblMetazoa"/>
</dbReference>
<reference evidence="10 11" key="1">
    <citation type="submission" date="2019-12" db="EMBL/GenBank/DDBJ databases">
        <title>Chromosome-level assembly of the Caenorhabditis remanei genome.</title>
        <authorList>
            <person name="Teterina A.A."/>
            <person name="Willis J.H."/>
            <person name="Phillips P.C."/>
        </authorList>
    </citation>
    <scope>NUCLEOTIDE SEQUENCE [LARGE SCALE GENOMIC DNA]</scope>
    <source>
        <strain evidence="10 11">PX506</strain>
        <tissue evidence="10">Whole organism</tissue>
    </source>
</reference>
<dbReference type="GeneID" id="9817414"/>
<evidence type="ECO:0000256" key="1">
    <source>
        <dbReference type="ARBA" id="ARBA00006485"/>
    </source>
</evidence>
<dbReference type="Pfam" id="PF00069">
    <property type="entry name" value="Pkinase"/>
    <property type="match status" value="1"/>
</dbReference>
<keyword evidence="2 8" id="KW-0723">Serine/threonine-protein kinase</keyword>
<dbReference type="Proteomes" id="UP000483820">
    <property type="component" value="Chromosome X"/>
</dbReference>
<dbReference type="GO" id="GO:0007530">
    <property type="term" value="P:sex determination"/>
    <property type="evidence" value="ECO:0007669"/>
    <property type="project" value="EnsemblMetazoa"/>
</dbReference>
<comment type="caution">
    <text evidence="10">The sequence shown here is derived from an EMBL/GenBank/DDBJ whole genome shotgun (WGS) entry which is preliminary data.</text>
</comment>